<dbReference type="Pfam" id="PF00078">
    <property type="entry name" value="RVT_1"/>
    <property type="match status" value="1"/>
</dbReference>
<protein>
    <recommendedName>
        <fullName evidence="1">Reverse transcriptase domain-containing protein</fullName>
    </recommendedName>
</protein>
<dbReference type="InterPro" id="IPR000477">
    <property type="entry name" value="RT_dom"/>
</dbReference>
<evidence type="ECO:0000259" key="1">
    <source>
        <dbReference type="PROSITE" id="PS50878"/>
    </source>
</evidence>
<evidence type="ECO:0000313" key="2">
    <source>
        <dbReference type="EMBL" id="UYV72386.1"/>
    </source>
</evidence>
<proteinExistence type="predicted"/>
<reference evidence="2 3" key="1">
    <citation type="submission" date="2022-01" db="EMBL/GenBank/DDBJ databases">
        <title>A chromosomal length assembly of Cordylochernes scorpioides.</title>
        <authorList>
            <person name="Zeh D."/>
            <person name="Zeh J."/>
        </authorList>
    </citation>
    <scope>NUCLEOTIDE SEQUENCE [LARGE SCALE GENOMIC DNA]</scope>
    <source>
        <strain evidence="2">IN4F17</strain>
        <tissue evidence="2">Whole Body</tissue>
    </source>
</reference>
<dbReference type="PROSITE" id="PS50878">
    <property type="entry name" value="RT_POL"/>
    <property type="match status" value="1"/>
</dbReference>
<name>A0ABY6KU45_9ARAC</name>
<feature type="domain" description="Reverse transcriptase" evidence="1">
    <location>
        <begin position="1"/>
        <end position="98"/>
    </location>
</feature>
<dbReference type="Proteomes" id="UP001235939">
    <property type="component" value="Chromosome 09"/>
</dbReference>
<sequence>MEGCAVSAALFSIATRPLLRRLESTLGVGNVIAYADDIVLLFHRDEEFERVATVLEDFKRASGIAVNLRKSTGLWCGAPPARILRRDGIGGRCRRRRR</sequence>
<dbReference type="EMBL" id="CP092871">
    <property type="protein sequence ID" value="UYV72386.1"/>
    <property type="molecule type" value="Genomic_DNA"/>
</dbReference>
<gene>
    <name evidence="2" type="ORF">LAZ67_9002901</name>
</gene>
<organism evidence="2 3">
    <name type="scientific">Cordylochernes scorpioides</name>
    <dbReference type="NCBI Taxonomy" id="51811"/>
    <lineage>
        <taxon>Eukaryota</taxon>
        <taxon>Metazoa</taxon>
        <taxon>Ecdysozoa</taxon>
        <taxon>Arthropoda</taxon>
        <taxon>Chelicerata</taxon>
        <taxon>Arachnida</taxon>
        <taxon>Pseudoscorpiones</taxon>
        <taxon>Cheliferoidea</taxon>
        <taxon>Chernetidae</taxon>
        <taxon>Cordylochernes</taxon>
    </lineage>
</organism>
<keyword evidence="3" id="KW-1185">Reference proteome</keyword>
<accession>A0ABY6KU45</accession>
<evidence type="ECO:0000313" key="3">
    <source>
        <dbReference type="Proteomes" id="UP001235939"/>
    </source>
</evidence>